<comment type="similarity">
    <text evidence="3 6">Belongs to the sucrose phosphatase family.</text>
</comment>
<dbReference type="NCBIfam" id="TIGR01485">
    <property type="entry name" value="SPP_plant-cyano"/>
    <property type="match status" value="1"/>
</dbReference>
<dbReference type="InterPro" id="IPR023214">
    <property type="entry name" value="HAD_sf"/>
</dbReference>
<dbReference type="Gene3D" id="3.10.450.50">
    <property type="match status" value="1"/>
</dbReference>
<dbReference type="AlphaFoldDB" id="A0A2P6VD65"/>
<dbReference type="GO" id="GO:0005986">
    <property type="term" value="P:sucrose biosynthetic process"/>
    <property type="evidence" value="ECO:0007669"/>
    <property type="project" value="UniProtKB-UniRule"/>
</dbReference>
<evidence type="ECO:0000313" key="8">
    <source>
        <dbReference type="EMBL" id="PSC72019.1"/>
    </source>
</evidence>
<evidence type="ECO:0000256" key="4">
    <source>
        <dbReference type="ARBA" id="ARBA00022801"/>
    </source>
</evidence>
<evidence type="ECO:0000313" key="9">
    <source>
        <dbReference type="Proteomes" id="UP000239649"/>
    </source>
</evidence>
<dbReference type="NCBIfam" id="TIGR01484">
    <property type="entry name" value="HAD-SF-IIB"/>
    <property type="match status" value="1"/>
</dbReference>
<evidence type="ECO:0000256" key="2">
    <source>
        <dbReference type="ARBA" id="ARBA00005070"/>
    </source>
</evidence>
<sequence length="441" mass="47688">MTGELARRARFMLVSDLDWTMVDHGDFNHAALRAFNRLWVSAYAPDSLLVFSTGRSPPLFHELAAEVPLLAPDILVCSVGTEILINGLPDEEWEAHLNEGWDRARAAACAAELPELTLQQESEQRPHKISYKLRVNDPDRVLAALRASLADAGVQTNVIYSGGEDLDILPSRASKGKALSFLLKQLDAGPGRPEAGVMVCGDSGNDVELFAVPGVHGCMVANAHAELRQWCAANGHDKIFAATRDGPGGILEALTNFSFLNPSPPDTVPRRQALVAQQEWAEEWVNGSVPRGAALVEKRMQAFAEKFEYVGASGTVQSRAQLAEWLTDKGHGCTAAGVASALAAAPPAVAEAAKAAAKAGAEPGAHSRMGGWLDRYSERQLTHGLWLARWMELWQPFAAGKATAGARNARWCSAVLRHQQDGSYNFEYMHESSVPRELARA</sequence>
<dbReference type="InterPro" id="IPR006380">
    <property type="entry name" value="SPP-like_dom"/>
</dbReference>
<dbReference type="InterPro" id="IPR036412">
    <property type="entry name" value="HAD-like_sf"/>
</dbReference>
<dbReference type="GO" id="GO:0000287">
    <property type="term" value="F:magnesium ion binding"/>
    <property type="evidence" value="ECO:0007669"/>
    <property type="project" value="UniProtKB-UniRule"/>
</dbReference>
<accession>A0A2P6VD65</accession>
<dbReference type="SFLD" id="SFLDS00003">
    <property type="entry name" value="Haloacid_Dehalogenase"/>
    <property type="match status" value="1"/>
</dbReference>
<dbReference type="SFLD" id="SFLDG01140">
    <property type="entry name" value="C2.B:_Phosphomannomutase_and_P"/>
    <property type="match status" value="1"/>
</dbReference>
<protein>
    <recommendedName>
        <fullName evidence="6">Sucrose-phosphatase</fullName>
        <ecNumber evidence="6">3.1.3.24</ecNumber>
    </recommendedName>
</protein>
<gene>
    <name evidence="8" type="ORF">C2E20_4708</name>
</gene>
<dbReference type="EC" id="3.1.3.24" evidence="6"/>
<dbReference type="InterPro" id="IPR012847">
    <property type="entry name" value="Sucrose_phosphatase_pln/cyn"/>
</dbReference>
<feature type="domain" description="Sucrose phosphatase-like" evidence="7">
    <location>
        <begin position="10"/>
        <end position="257"/>
    </location>
</feature>
<dbReference type="InterPro" id="IPR051518">
    <property type="entry name" value="Sucrose_Phosphatase"/>
</dbReference>
<comment type="subunit">
    <text evidence="6">Homodimer.</text>
</comment>
<evidence type="ECO:0000256" key="1">
    <source>
        <dbReference type="ARBA" id="ARBA00001946"/>
    </source>
</evidence>
<proteinExistence type="inferred from homology"/>
<dbReference type="NCBIfam" id="TIGR01482">
    <property type="entry name" value="SPP-subfamily"/>
    <property type="match status" value="1"/>
</dbReference>
<dbReference type="PANTHER" id="PTHR46521">
    <property type="entry name" value="SUCROSE-PHOSPHATASE 2-RELATED"/>
    <property type="match status" value="1"/>
</dbReference>
<dbReference type="Gene3D" id="3.90.1070.10">
    <property type="match status" value="1"/>
</dbReference>
<dbReference type="Proteomes" id="UP000239649">
    <property type="component" value="Unassembled WGS sequence"/>
</dbReference>
<comment type="catalytic activity">
    <reaction evidence="5 6">
        <text>sucrose 6(F)-phosphate + H2O = sucrose + phosphate</text>
        <dbReference type="Rhea" id="RHEA:19289"/>
        <dbReference type="ChEBI" id="CHEBI:15377"/>
        <dbReference type="ChEBI" id="CHEBI:17992"/>
        <dbReference type="ChEBI" id="CHEBI:43474"/>
        <dbReference type="ChEBI" id="CHEBI:57723"/>
        <dbReference type="EC" id="3.1.3.24"/>
    </reaction>
</comment>
<keyword evidence="6" id="KW-0460">Magnesium</keyword>
<dbReference type="OrthoDB" id="531008at2759"/>
<comment type="function">
    <text evidence="6">Catalyzes the final step of sucrose synthesis.</text>
</comment>
<comment type="cofactor">
    <cofactor evidence="1 6">
        <name>Mg(2+)</name>
        <dbReference type="ChEBI" id="CHEBI:18420"/>
    </cofactor>
</comment>
<dbReference type="Pfam" id="PF05116">
    <property type="entry name" value="S6PP"/>
    <property type="match status" value="1"/>
</dbReference>
<dbReference type="GO" id="GO:0050307">
    <property type="term" value="F:sucrose-phosphate phosphatase activity"/>
    <property type="evidence" value="ECO:0007669"/>
    <property type="project" value="UniProtKB-UniRule"/>
</dbReference>
<dbReference type="SFLD" id="SFLDG01141">
    <property type="entry name" value="C2.B.1:_Sucrose_Phosphatase_Li"/>
    <property type="match status" value="1"/>
</dbReference>
<evidence type="ECO:0000256" key="3">
    <source>
        <dbReference type="ARBA" id="ARBA00007211"/>
    </source>
</evidence>
<evidence type="ECO:0000256" key="5">
    <source>
        <dbReference type="ARBA" id="ARBA00048036"/>
    </source>
</evidence>
<keyword evidence="9" id="KW-1185">Reference proteome</keyword>
<dbReference type="InterPro" id="IPR006379">
    <property type="entry name" value="HAD-SF_hydro_IIB"/>
</dbReference>
<name>A0A2P6VD65_9CHLO</name>
<dbReference type="EMBL" id="LHPF02000012">
    <property type="protein sequence ID" value="PSC72019.1"/>
    <property type="molecule type" value="Genomic_DNA"/>
</dbReference>
<organism evidence="8 9">
    <name type="scientific">Micractinium conductrix</name>
    <dbReference type="NCBI Taxonomy" id="554055"/>
    <lineage>
        <taxon>Eukaryota</taxon>
        <taxon>Viridiplantae</taxon>
        <taxon>Chlorophyta</taxon>
        <taxon>core chlorophytes</taxon>
        <taxon>Trebouxiophyceae</taxon>
        <taxon>Chlorellales</taxon>
        <taxon>Chlorellaceae</taxon>
        <taxon>Chlorella clade</taxon>
        <taxon>Micractinium</taxon>
    </lineage>
</organism>
<dbReference type="STRING" id="554055.A0A2P6VD65"/>
<dbReference type="UniPathway" id="UPA00371">
    <property type="reaction ID" value="UER00546"/>
</dbReference>
<keyword evidence="4 6" id="KW-0378">Hydrolase</keyword>
<comment type="pathway">
    <text evidence="2 6">Glycan biosynthesis; sucrose biosynthesis; sucrose from D-fructose 6-phosphate and UDP-alpha-D-glucose: step 2/2.</text>
</comment>
<reference evidence="8 9" key="1">
    <citation type="journal article" date="2018" name="Plant J.">
        <title>Genome sequences of Chlorella sorokiniana UTEX 1602 and Micractinium conductrix SAG 241.80: implications to maltose excretion by a green alga.</title>
        <authorList>
            <person name="Arriola M.B."/>
            <person name="Velmurugan N."/>
            <person name="Zhang Y."/>
            <person name="Plunkett M.H."/>
            <person name="Hondzo H."/>
            <person name="Barney B.M."/>
        </authorList>
    </citation>
    <scope>NUCLEOTIDE SEQUENCE [LARGE SCALE GENOMIC DNA]</scope>
    <source>
        <strain evidence="8 9">SAG 241.80</strain>
    </source>
</reference>
<comment type="caution">
    <text evidence="8">The sequence shown here is derived from an EMBL/GenBank/DDBJ whole genome shotgun (WGS) entry which is preliminary data.</text>
</comment>
<evidence type="ECO:0000256" key="6">
    <source>
        <dbReference type="RuleBase" id="RU368007"/>
    </source>
</evidence>
<dbReference type="PANTHER" id="PTHR46521:SF4">
    <property type="entry name" value="SUCROSE-PHOSPHATASE 2-RELATED"/>
    <property type="match status" value="1"/>
</dbReference>
<dbReference type="SUPFAM" id="SSF56784">
    <property type="entry name" value="HAD-like"/>
    <property type="match status" value="1"/>
</dbReference>
<dbReference type="Gene3D" id="3.40.50.1000">
    <property type="entry name" value="HAD superfamily/HAD-like"/>
    <property type="match status" value="1"/>
</dbReference>
<evidence type="ECO:0000259" key="7">
    <source>
        <dbReference type="Pfam" id="PF05116"/>
    </source>
</evidence>